<dbReference type="InterPro" id="IPR034158">
    <property type="entry name" value="SF3B4_RRM1"/>
</dbReference>
<dbReference type="AlphaFoldDB" id="A0A8K1C865"/>
<organism evidence="13 14">
    <name type="scientific">Pythium oligandrum</name>
    <name type="common">Mycoparasitic fungus</name>
    <dbReference type="NCBI Taxonomy" id="41045"/>
    <lineage>
        <taxon>Eukaryota</taxon>
        <taxon>Sar</taxon>
        <taxon>Stramenopiles</taxon>
        <taxon>Oomycota</taxon>
        <taxon>Peronosporomycetes</taxon>
        <taxon>Pythiales</taxon>
        <taxon>Pythiaceae</taxon>
        <taxon>Pythium</taxon>
    </lineage>
</organism>
<evidence type="ECO:0000256" key="5">
    <source>
        <dbReference type="ARBA" id="ARBA00022737"/>
    </source>
</evidence>
<evidence type="ECO:0000256" key="10">
    <source>
        <dbReference type="PROSITE-ProRule" id="PRU00176"/>
    </source>
</evidence>
<keyword evidence="3" id="KW-0507">mRNA processing</keyword>
<keyword evidence="4" id="KW-0747">Spliceosome</keyword>
<evidence type="ECO:0000313" key="14">
    <source>
        <dbReference type="Proteomes" id="UP000794436"/>
    </source>
</evidence>
<comment type="subcellular location">
    <subcellularLocation>
        <location evidence="1">Nucleus</location>
    </subcellularLocation>
</comment>
<name>A0A8K1C865_PYTOL</name>
<evidence type="ECO:0000256" key="7">
    <source>
        <dbReference type="ARBA" id="ARBA00023187"/>
    </source>
</evidence>
<dbReference type="PANTHER" id="PTHR48030">
    <property type="entry name" value="SPLICING FACTOR 3B SUBUNIT 4"/>
    <property type="match status" value="1"/>
</dbReference>
<dbReference type="InterPro" id="IPR035979">
    <property type="entry name" value="RBD_domain_sf"/>
</dbReference>
<dbReference type="InterPro" id="IPR034159">
    <property type="entry name" value="SF3B4_RRM2"/>
</dbReference>
<feature type="region of interest" description="Disordered" evidence="11">
    <location>
        <begin position="271"/>
        <end position="297"/>
    </location>
</feature>
<reference evidence="13" key="1">
    <citation type="submission" date="2019-03" db="EMBL/GenBank/DDBJ databases">
        <title>Long read genome sequence of the mycoparasitic Pythium oligandrum ATCC 38472 isolated from sugarbeet rhizosphere.</title>
        <authorList>
            <person name="Gaulin E."/>
        </authorList>
    </citation>
    <scope>NUCLEOTIDE SEQUENCE</scope>
    <source>
        <strain evidence="13">ATCC 38472_TT</strain>
    </source>
</reference>
<evidence type="ECO:0000256" key="2">
    <source>
        <dbReference type="ARBA" id="ARBA00008363"/>
    </source>
</evidence>
<dbReference type="InterPro" id="IPR012677">
    <property type="entry name" value="Nucleotide-bd_a/b_plait_sf"/>
</dbReference>
<keyword evidence="8" id="KW-0539">Nucleus</keyword>
<dbReference type="GO" id="GO:0006397">
    <property type="term" value="P:mRNA processing"/>
    <property type="evidence" value="ECO:0007669"/>
    <property type="project" value="UniProtKB-KW"/>
</dbReference>
<evidence type="ECO:0000256" key="11">
    <source>
        <dbReference type="SAM" id="MobiDB-lite"/>
    </source>
</evidence>
<dbReference type="GO" id="GO:0008380">
    <property type="term" value="P:RNA splicing"/>
    <property type="evidence" value="ECO:0007669"/>
    <property type="project" value="UniProtKB-KW"/>
</dbReference>
<dbReference type="CDD" id="cd12335">
    <property type="entry name" value="RRM2_SF3B4"/>
    <property type="match status" value="1"/>
</dbReference>
<evidence type="ECO:0000259" key="12">
    <source>
        <dbReference type="PROSITE" id="PS50102"/>
    </source>
</evidence>
<dbReference type="OrthoDB" id="10259687at2759"/>
<accession>A0A8K1C865</accession>
<dbReference type="Pfam" id="PF00076">
    <property type="entry name" value="RRM_1"/>
    <property type="match status" value="2"/>
</dbReference>
<proteinExistence type="inferred from homology"/>
<feature type="domain" description="RRM" evidence="12">
    <location>
        <begin position="12"/>
        <end position="90"/>
    </location>
</feature>
<evidence type="ECO:0000256" key="1">
    <source>
        <dbReference type="ARBA" id="ARBA00004123"/>
    </source>
</evidence>
<keyword evidence="14" id="KW-1185">Reference proteome</keyword>
<dbReference type="GO" id="GO:0071011">
    <property type="term" value="C:precatalytic spliceosome"/>
    <property type="evidence" value="ECO:0007669"/>
    <property type="project" value="TreeGrafter"/>
</dbReference>
<dbReference type="GO" id="GO:0005730">
    <property type="term" value="C:nucleolus"/>
    <property type="evidence" value="ECO:0007669"/>
    <property type="project" value="TreeGrafter"/>
</dbReference>
<evidence type="ECO:0000256" key="6">
    <source>
        <dbReference type="ARBA" id="ARBA00022884"/>
    </source>
</evidence>
<keyword evidence="5" id="KW-0677">Repeat</keyword>
<dbReference type="SMART" id="SM00360">
    <property type="entry name" value="RRM"/>
    <property type="match status" value="2"/>
</dbReference>
<dbReference type="FunFam" id="3.30.70.330:FF:000505">
    <property type="entry name" value="Splicing factor 3B subunit 4"/>
    <property type="match status" value="1"/>
</dbReference>
<sequence length="297" mass="32428">MSAAIEQRNQDATVYVGNLDDRVSEELLWELMVQAGSVINVHMPTDKVTNRHQNYGFVEFRTEECADYAIKIMNMIQLYGKVVRVKKASQDRKNLDIGANLFIGNLDHEVDEKLLYDTFSAFGGIIETPKIMRDPDTKMSRGFGFISYDSFEAADLAIECMNGQYLSNRQVVVQYAFKKDSKSERHGSEAERLLAQSNPNRLKPNTRFAFTGTEMMGVPPPPPAMGQYGGYLAPPGMGMGGAMPPPPPPHAMAMGMGMGMAIPPPPPPAAMMAGHGMPPQMNGAGVPPPPPPPAHYG</sequence>
<dbReference type="InterPro" id="IPR052084">
    <property type="entry name" value="SF3B4_spliceosome_assoc"/>
</dbReference>
<keyword evidence="6 10" id="KW-0694">RNA-binding</keyword>
<keyword evidence="7" id="KW-0508">mRNA splicing</keyword>
<dbReference type="PANTHER" id="PTHR48030:SF3">
    <property type="entry name" value="SPLICING FACTOR 3B SUBUNIT 4"/>
    <property type="match status" value="1"/>
</dbReference>
<feature type="domain" description="RRM" evidence="12">
    <location>
        <begin position="99"/>
        <end position="178"/>
    </location>
</feature>
<comment type="caution">
    <text evidence="13">The sequence shown here is derived from an EMBL/GenBank/DDBJ whole genome shotgun (WGS) entry which is preliminary data.</text>
</comment>
<gene>
    <name evidence="13" type="ORF">Poli38472_011822</name>
</gene>
<dbReference type="Proteomes" id="UP000794436">
    <property type="component" value="Unassembled WGS sequence"/>
</dbReference>
<comment type="similarity">
    <text evidence="2">Belongs to the SF3B4 family.</text>
</comment>
<evidence type="ECO:0000313" key="13">
    <source>
        <dbReference type="EMBL" id="TMW58234.1"/>
    </source>
</evidence>
<evidence type="ECO:0000256" key="8">
    <source>
        <dbReference type="ARBA" id="ARBA00023242"/>
    </source>
</evidence>
<dbReference type="GO" id="GO:0048026">
    <property type="term" value="P:positive regulation of mRNA splicing, via spliceosome"/>
    <property type="evidence" value="ECO:0007669"/>
    <property type="project" value="TreeGrafter"/>
</dbReference>
<dbReference type="GO" id="GO:0003723">
    <property type="term" value="F:RNA binding"/>
    <property type="evidence" value="ECO:0007669"/>
    <property type="project" value="UniProtKB-UniRule"/>
</dbReference>
<dbReference type="PROSITE" id="PS50102">
    <property type="entry name" value="RRM"/>
    <property type="match status" value="2"/>
</dbReference>
<evidence type="ECO:0000256" key="4">
    <source>
        <dbReference type="ARBA" id="ARBA00022728"/>
    </source>
</evidence>
<dbReference type="CDD" id="cd12334">
    <property type="entry name" value="RRM1_SF3B4"/>
    <property type="match status" value="1"/>
</dbReference>
<dbReference type="Gene3D" id="3.30.70.330">
    <property type="match status" value="2"/>
</dbReference>
<dbReference type="FunFam" id="3.30.70.330:FF:000059">
    <property type="entry name" value="splicing factor 3B subunit 4"/>
    <property type="match status" value="1"/>
</dbReference>
<dbReference type="SUPFAM" id="SSF54928">
    <property type="entry name" value="RNA-binding domain, RBD"/>
    <property type="match status" value="1"/>
</dbReference>
<feature type="compositionally biased region" description="Pro residues" evidence="11">
    <location>
        <begin position="286"/>
        <end position="297"/>
    </location>
</feature>
<evidence type="ECO:0000256" key="9">
    <source>
        <dbReference type="ARBA" id="ARBA00070533"/>
    </source>
</evidence>
<dbReference type="EMBL" id="SPLM01000112">
    <property type="protein sequence ID" value="TMW58234.1"/>
    <property type="molecule type" value="Genomic_DNA"/>
</dbReference>
<evidence type="ECO:0000256" key="3">
    <source>
        <dbReference type="ARBA" id="ARBA00022664"/>
    </source>
</evidence>
<protein>
    <recommendedName>
        <fullName evidence="9">Splicing factor 3B subunit 4</fullName>
    </recommendedName>
</protein>
<dbReference type="InterPro" id="IPR000504">
    <property type="entry name" value="RRM_dom"/>
</dbReference>